<accession>A0A3M0GJT5</accession>
<gene>
    <name evidence="7" type="ORF">EAX61_10610</name>
</gene>
<feature type="transmembrane region" description="Helical" evidence="6">
    <location>
        <begin position="364"/>
        <end position="386"/>
    </location>
</feature>
<dbReference type="RefSeq" id="WP_121917673.1">
    <property type="nucleotide sequence ID" value="NZ_REFV01000010.1"/>
</dbReference>
<keyword evidence="2" id="KW-1003">Cell membrane</keyword>
<sequence>MGIVIKQSLSNLITTFLGFGIGALNTLFFYVQFMNDTYYGLVGFLLSTAMLLMPIFAFGVHNTLIKFYSSYAGAEQDRFLWVMLLLPLIPVTIGLGVFFVFYDEIGAYLSTKNDLVADYVWYIVILAITAAYFEIFFAWARVQLKSIFGNFLKEVFHRLLVALLLLLLGYEIIDLNLFFILFTAVYILRMVIMKIYAFHLRMPKFSFGSDGYQLPKNFSRVIKYTLLIIIAGSVATMLLDIDKFMIGKYEFIQNVAYYSVAIYIATTIVIPQRAMHQITSPMVAKLLNEKNFPEIENLYKRSSLTLFIISSLLFLLIACNVETLYKLVEPQYADGLYVVLLIGLARVFDNVLGVNNAIIFNSDYYRLVLVIGVVLIFIAIGLNMWLIPLYGIHGAAVATFISSVGYGVMKIMIVQWKFKMHPFTIGTLKMILVGGVFFSVFYFWNFDWHPVLSILVKSLLLGGLFILVVRLTNISTDITEAVKKYTKF</sequence>
<keyword evidence="3 6" id="KW-0812">Transmembrane</keyword>
<dbReference type="Proteomes" id="UP000281985">
    <property type="component" value="Unassembled WGS sequence"/>
</dbReference>
<keyword evidence="8" id="KW-1185">Reference proteome</keyword>
<feature type="transmembrane region" description="Helical" evidence="6">
    <location>
        <begin position="155"/>
        <end position="173"/>
    </location>
</feature>
<comment type="caution">
    <text evidence="7">The sequence shown here is derived from an EMBL/GenBank/DDBJ whole genome shotgun (WGS) entry which is preliminary data.</text>
</comment>
<evidence type="ECO:0000256" key="3">
    <source>
        <dbReference type="ARBA" id="ARBA00022692"/>
    </source>
</evidence>
<comment type="subcellular location">
    <subcellularLocation>
        <location evidence="1">Cell membrane</location>
        <topology evidence="1">Multi-pass membrane protein</topology>
    </subcellularLocation>
</comment>
<dbReference type="AlphaFoldDB" id="A0A3M0GJT5"/>
<feature type="transmembrane region" description="Helical" evidence="6">
    <location>
        <begin position="12"/>
        <end position="31"/>
    </location>
</feature>
<evidence type="ECO:0000256" key="4">
    <source>
        <dbReference type="ARBA" id="ARBA00022989"/>
    </source>
</evidence>
<feature type="transmembrane region" description="Helical" evidence="6">
    <location>
        <begin position="37"/>
        <end position="58"/>
    </location>
</feature>
<feature type="transmembrane region" description="Helical" evidence="6">
    <location>
        <begin position="335"/>
        <end position="352"/>
    </location>
</feature>
<evidence type="ECO:0000313" key="7">
    <source>
        <dbReference type="EMBL" id="RMB57566.1"/>
    </source>
</evidence>
<dbReference type="InterPro" id="IPR050833">
    <property type="entry name" value="Poly_Biosynth_Transport"/>
</dbReference>
<feature type="transmembrane region" description="Helical" evidence="6">
    <location>
        <begin position="121"/>
        <end position="143"/>
    </location>
</feature>
<dbReference type="PANTHER" id="PTHR30250">
    <property type="entry name" value="PST FAMILY PREDICTED COLANIC ACID TRANSPORTER"/>
    <property type="match status" value="1"/>
</dbReference>
<feature type="transmembrane region" description="Helical" evidence="6">
    <location>
        <begin position="450"/>
        <end position="469"/>
    </location>
</feature>
<feature type="transmembrane region" description="Helical" evidence="6">
    <location>
        <begin position="392"/>
        <end position="413"/>
    </location>
</feature>
<evidence type="ECO:0000256" key="1">
    <source>
        <dbReference type="ARBA" id="ARBA00004651"/>
    </source>
</evidence>
<dbReference type="PANTHER" id="PTHR30250:SF11">
    <property type="entry name" value="O-ANTIGEN TRANSPORTER-RELATED"/>
    <property type="match status" value="1"/>
</dbReference>
<protein>
    <submittedName>
        <fullName evidence="7">Polysaccharide biosynthesis protein</fullName>
    </submittedName>
</protein>
<evidence type="ECO:0000256" key="5">
    <source>
        <dbReference type="ARBA" id="ARBA00023136"/>
    </source>
</evidence>
<feature type="transmembrane region" description="Helical" evidence="6">
    <location>
        <begin position="304"/>
        <end position="323"/>
    </location>
</feature>
<feature type="transmembrane region" description="Helical" evidence="6">
    <location>
        <begin position="251"/>
        <end position="270"/>
    </location>
</feature>
<evidence type="ECO:0000256" key="6">
    <source>
        <dbReference type="SAM" id="Phobius"/>
    </source>
</evidence>
<dbReference type="OrthoDB" id="88014at2"/>
<feature type="transmembrane region" description="Helical" evidence="6">
    <location>
        <begin position="221"/>
        <end position="239"/>
    </location>
</feature>
<organism evidence="7 8">
    <name type="scientific">Dokdonia sinensis</name>
    <dbReference type="NCBI Taxonomy" id="2479847"/>
    <lineage>
        <taxon>Bacteria</taxon>
        <taxon>Pseudomonadati</taxon>
        <taxon>Bacteroidota</taxon>
        <taxon>Flavobacteriia</taxon>
        <taxon>Flavobacteriales</taxon>
        <taxon>Flavobacteriaceae</taxon>
        <taxon>Dokdonia</taxon>
    </lineage>
</organism>
<proteinExistence type="predicted"/>
<keyword evidence="5 6" id="KW-0472">Membrane</keyword>
<feature type="transmembrane region" description="Helical" evidence="6">
    <location>
        <begin position="179"/>
        <end position="200"/>
    </location>
</feature>
<evidence type="ECO:0000313" key="8">
    <source>
        <dbReference type="Proteomes" id="UP000281985"/>
    </source>
</evidence>
<evidence type="ECO:0000256" key="2">
    <source>
        <dbReference type="ARBA" id="ARBA00022475"/>
    </source>
</evidence>
<reference evidence="7 8" key="1">
    <citation type="submission" date="2018-10" db="EMBL/GenBank/DDBJ databases">
        <title>Dokdonia luteus sp. nov., isolated from sea water.</title>
        <authorList>
            <person name="Zhou L.Y."/>
            <person name="Du Z.J."/>
        </authorList>
    </citation>
    <scope>NUCLEOTIDE SEQUENCE [LARGE SCALE GENOMIC DNA]</scope>
    <source>
        <strain evidence="7 8">SH27</strain>
    </source>
</reference>
<name>A0A3M0GJT5_9FLAO</name>
<dbReference type="EMBL" id="REFV01000010">
    <property type="protein sequence ID" value="RMB57566.1"/>
    <property type="molecule type" value="Genomic_DNA"/>
</dbReference>
<dbReference type="GO" id="GO:0005886">
    <property type="term" value="C:plasma membrane"/>
    <property type="evidence" value="ECO:0007669"/>
    <property type="project" value="UniProtKB-SubCell"/>
</dbReference>
<keyword evidence="4 6" id="KW-1133">Transmembrane helix</keyword>
<feature type="transmembrane region" description="Helical" evidence="6">
    <location>
        <begin position="79"/>
        <end position="101"/>
    </location>
</feature>
<feature type="transmembrane region" description="Helical" evidence="6">
    <location>
        <begin position="425"/>
        <end position="444"/>
    </location>
</feature>